<reference evidence="3" key="1">
    <citation type="submission" date="2018-06" db="EMBL/GenBank/DDBJ databases">
        <authorList>
            <person name="Zhirakovskaya E."/>
        </authorList>
    </citation>
    <scope>NUCLEOTIDE SEQUENCE</scope>
</reference>
<keyword evidence="1" id="KW-0472">Membrane</keyword>
<accession>A0A3B0VP64</accession>
<organism evidence="3">
    <name type="scientific">hydrothermal vent metagenome</name>
    <dbReference type="NCBI Taxonomy" id="652676"/>
    <lineage>
        <taxon>unclassified sequences</taxon>
        <taxon>metagenomes</taxon>
        <taxon>ecological metagenomes</taxon>
    </lineage>
</organism>
<dbReference type="CDD" id="cd07341">
    <property type="entry name" value="M56_BlaR1_MecR1_like"/>
    <property type="match status" value="1"/>
</dbReference>
<feature type="transmembrane region" description="Helical" evidence="1">
    <location>
        <begin position="6"/>
        <end position="22"/>
    </location>
</feature>
<dbReference type="EMBL" id="UOEW01000030">
    <property type="protein sequence ID" value="VAW33414.1"/>
    <property type="molecule type" value="Genomic_DNA"/>
</dbReference>
<dbReference type="Pfam" id="PF05569">
    <property type="entry name" value="Peptidase_M56"/>
    <property type="match status" value="1"/>
</dbReference>
<feature type="domain" description="Peptidase M56" evidence="2">
    <location>
        <begin position="66"/>
        <end position="249"/>
    </location>
</feature>
<feature type="transmembrane region" description="Helical" evidence="1">
    <location>
        <begin position="84"/>
        <end position="103"/>
    </location>
</feature>
<dbReference type="InterPro" id="IPR052173">
    <property type="entry name" value="Beta-lactam_resp_regulator"/>
</dbReference>
<sequence>MYQYFAFNIIYSFIVFMYLYSLKTAPFRVRFRIVLLAMISWLLPYDLINNFLVQDNSMVFSTTISGFNSGIRQIIVSQIDSETYLTFLNFIAAMTFIGFIWFMKDVLSLKIKLQKLSKEISLYKSINGIEIYKMNNQEIFTTGLIKPKIVIGEKYLNSPFTDSIIKHELQHIRSNDQWWLLLITLVQRLLWWNPIVYLLAHKGRELIELSCDQACKEESTDNQYQQDLAQILVQTNQESNPLVSHFFGKDKFNIFRIKQLSKEFTMNTTHKTLIFSTAFVPFVLMLLVITSSVSSEETKPIGGVSFDTMPIKENQAKIVLDAHLYIDDPDVVITPKEPNANLKTNFNTHKSFAASVVVNLDESFSLGATELQDFKMEVLPTLFENDSLLFSTKISFSVLGEVINLDPALAIRRHDTGHIILDDENGRYKFELYITVRQ</sequence>
<dbReference type="PANTHER" id="PTHR34978:SF3">
    <property type="entry name" value="SLR0241 PROTEIN"/>
    <property type="match status" value="1"/>
</dbReference>
<keyword evidence="1" id="KW-0812">Transmembrane</keyword>
<gene>
    <name evidence="3" type="ORF">MNBD_GAMMA01-1798</name>
</gene>
<evidence type="ECO:0000256" key="1">
    <source>
        <dbReference type="SAM" id="Phobius"/>
    </source>
</evidence>
<dbReference type="PANTHER" id="PTHR34978">
    <property type="entry name" value="POSSIBLE SENSOR-TRANSDUCER PROTEIN BLAR"/>
    <property type="match status" value="1"/>
</dbReference>
<dbReference type="AlphaFoldDB" id="A0A3B0VP64"/>
<feature type="transmembrane region" description="Helical" evidence="1">
    <location>
        <begin position="29"/>
        <end position="48"/>
    </location>
</feature>
<feature type="transmembrane region" description="Helical" evidence="1">
    <location>
        <begin position="272"/>
        <end position="289"/>
    </location>
</feature>
<name>A0A3B0VP64_9ZZZZ</name>
<keyword evidence="1" id="KW-1133">Transmembrane helix</keyword>
<proteinExistence type="predicted"/>
<evidence type="ECO:0000259" key="2">
    <source>
        <dbReference type="Pfam" id="PF05569"/>
    </source>
</evidence>
<protein>
    <recommendedName>
        <fullName evidence="2">Peptidase M56 domain-containing protein</fullName>
    </recommendedName>
</protein>
<evidence type="ECO:0000313" key="3">
    <source>
        <dbReference type="EMBL" id="VAW33414.1"/>
    </source>
</evidence>
<dbReference type="InterPro" id="IPR008756">
    <property type="entry name" value="Peptidase_M56"/>
</dbReference>